<dbReference type="Pfam" id="PF00089">
    <property type="entry name" value="Trypsin"/>
    <property type="match status" value="1"/>
</dbReference>
<dbReference type="Proteomes" id="UP000095284">
    <property type="component" value="Unplaced"/>
</dbReference>
<dbReference type="Gene3D" id="2.40.10.10">
    <property type="entry name" value="Trypsin-like serine proteases"/>
    <property type="match status" value="1"/>
</dbReference>
<feature type="domain" description="Peptidase S1" evidence="2">
    <location>
        <begin position="49"/>
        <end position="243"/>
    </location>
</feature>
<dbReference type="GO" id="GO:0004252">
    <property type="term" value="F:serine-type endopeptidase activity"/>
    <property type="evidence" value="ECO:0007669"/>
    <property type="project" value="InterPro"/>
</dbReference>
<dbReference type="GO" id="GO:0006508">
    <property type="term" value="P:proteolysis"/>
    <property type="evidence" value="ECO:0007669"/>
    <property type="project" value="InterPro"/>
</dbReference>
<sequence length="261" mass="28584">MYFAFLFLALSLPALAHSRSVYSNVSTSVEAKRVVKLEVRLDKKRVSHCSGVLLSERVVATAAHCLHRKLKEPSSFTVQLGDQKAHAAKLFVHEGFDGEGGCTDVGIMILEEDIALPSEPLYVGCGLKWLSGKCNAYGYGLTEDNVLSPDVREVNYKVTESKIKGHEKPTCFTGTYPSRSKLCRGDSGGPTICRVAGKSVFVAVTSLGITKDLPDRLSRCKVSRASVLANVQAFIELLQQIPEEDRKFVKEYVNALDCPLD</sequence>
<organism evidence="4 6">
    <name type="scientific">Bursaphelenchus xylophilus</name>
    <name type="common">Pinewood nematode worm</name>
    <name type="synonym">Aphelenchoides xylophilus</name>
    <dbReference type="NCBI Taxonomy" id="6326"/>
    <lineage>
        <taxon>Eukaryota</taxon>
        <taxon>Metazoa</taxon>
        <taxon>Ecdysozoa</taxon>
        <taxon>Nematoda</taxon>
        <taxon>Chromadorea</taxon>
        <taxon>Rhabditida</taxon>
        <taxon>Tylenchina</taxon>
        <taxon>Tylenchomorpha</taxon>
        <taxon>Aphelenchoidea</taxon>
        <taxon>Aphelenchoididae</taxon>
        <taxon>Bursaphelenchus</taxon>
    </lineage>
</organism>
<feature type="chain" id="PRO_5035399485" evidence="1">
    <location>
        <begin position="19"/>
        <end position="261"/>
    </location>
</feature>
<dbReference type="Proteomes" id="UP000582659">
    <property type="component" value="Unassembled WGS sequence"/>
</dbReference>
<dbReference type="WBParaSite" id="BXY_0208800.1">
    <property type="protein sequence ID" value="BXY_0208800.1"/>
    <property type="gene ID" value="BXY_0208800"/>
</dbReference>
<dbReference type="PRINTS" id="PR00722">
    <property type="entry name" value="CHYMOTRYPSIN"/>
</dbReference>
<dbReference type="EMBL" id="CAJFCV020000005">
    <property type="protein sequence ID" value="CAG9125300.1"/>
    <property type="molecule type" value="Genomic_DNA"/>
</dbReference>
<dbReference type="InterPro" id="IPR009003">
    <property type="entry name" value="Peptidase_S1_PA"/>
</dbReference>
<name>A0A1I7RN02_BURXY</name>
<dbReference type="InterPro" id="IPR051333">
    <property type="entry name" value="CLIP_Serine_Protease"/>
</dbReference>
<evidence type="ECO:0000259" key="2">
    <source>
        <dbReference type="PROSITE" id="PS50240"/>
    </source>
</evidence>
<dbReference type="InterPro" id="IPR043504">
    <property type="entry name" value="Peptidase_S1_PA_chymotrypsin"/>
</dbReference>
<proteinExistence type="predicted"/>
<dbReference type="AlphaFoldDB" id="A0A1I7RN02"/>
<evidence type="ECO:0000256" key="1">
    <source>
        <dbReference type="SAM" id="SignalP"/>
    </source>
</evidence>
<accession>A0A1I7RN02</accession>
<reference evidence="6" key="1">
    <citation type="submission" date="2016-11" db="UniProtKB">
        <authorList>
            <consortium name="WormBaseParasite"/>
        </authorList>
    </citation>
    <scope>IDENTIFICATION</scope>
</reference>
<evidence type="ECO:0000313" key="5">
    <source>
        <dbReference type="Proteomes" id="UP000659654"/>
    </source>
</evidence>
<evidence type="ECO:0000313" key="3">
    <source>
        <dbReference type="EMBL" id="CAD5232615.1"/>
    </source>
</evidence>
<dbReference type="EMBL" id="CAJFDI010000005">
    <property type="protein sequence ID" value="CAD5232615.1"/>
    <property type="molecule type" value="Genomic_DNA"/>
</dbReference>
<dbReference type="SMART" id="SM00020">
    <property type="entry name" value="Tryp_SPc"/>
    <property type="match status" value="1"/>
</dbReference>
<gene>
    <name evidence="3" type="ORF">BXYJ_LOCUS12706</name>
</gene>
<dbReference type="Proteomes" id="UP000659654">
    <property type="component" value="Unassembled WGS sequence"/>
</dbReference>
<evidence type="ECO:0000313" key="6">
    <source>
        <dbReference type="WBParaSite" id="BXY_0208800.1"/>
    </source>
</evidence>
<feature type="signal peptide" evidence="1">
    <location>
        <begin position="1"/>
        <end position="18"/>
    </location>
</feature>
<dbReference type="PANTHER" id="PTHR24260:SF136">
    <property type="entry name" value="GH08193P-RELATED"/>
    <property type="match status" value="1"/>
</dbReference>
<dbReference type="PROSITE" id="PS50240">
    <property type="entry name" value="TRYPSIN_DOM"/>
    <property type="match status" value="1"/>
</dbReference>
<reference evidence="3" key="2">
    <citation type="submission" date="2020-09" db="EMBL/GenBank/DDBJ databases">
        <authorList>
            <person name="Kikuchi T."/>
        </authorList>
    </citation>
    <scope>NUCLEOTIDE SEQUENCE</scope>
    <source>
        <strain evidence="3">Ka4C1</strain>
    </source>
</reference>
<protein>
    <submittedName>
        <fullName evidence="3">(pine wood nematode) hypothetical protein</fullName>
    </submittedName>
    <submittedName>
        <fullName evidence="6">Peptidase S1 domain-containing protein</fullName>
    </submittedName>
</protein>
<dbReference type="SMR" id="A0A1I7RN02"/>
<evidence type="ECO:0000313" key="4">
    <source>
        <dbReference type="Proteomes" id="UP000095284"/>
    </source>
</evidence>
<keyword evidence="1" id="KW-0732">Signal</keyword>
<dbReference type="SUPFAM" id="SSF50494">
    <property type="entry name" value="Trypsin-like serine proteases"/>
    <property type="match status" value="1"/>
</dbReference>
<keyword evidence="5" id="KW-1185">Reference proteome</keyword>
<dbReference type="InterPro" id="IPR001314">
    <property type="entry name" value="Peptidase_S1A"/>
</dbReference>
<dbReference type="OrthoDB" id="5793314at2759"/>
<dbReference type="PANTHER" id="PTHR24260">
    <property type="match status" value="1"/>
</dbReference>
<dbReference type="InterPro" id="IPR001254">
    <property type="entry name" value="Trypsin_dom"/>
</dbReference>